<feature type="non-terminal residue" evidence="1">
    <location>
        <position position="78"/>
    </location>
</feature>
<protein>
    <recommendedName>
        <fullName evidence="3">Tetratricopeptide repeat protein</fullName>
    </recommendedName>
</protein>
<dbReference type="AlphaFoldDB" id="A0A9P6RRH0"/>
<organism evidence="1 2">
    <name type="scientific">Linnemannia gamsii</name>
    <dbReference type="NCBI Taxonomy" id="64522"/>
    <lineage>
        <taxon>Eukaryota</taxon>
        <taxon>Fungi</taxon>
        <taxon>Fungi incertae sedis</taxon>
        <taxon>Mucoromycota</taxon>
        <taxon>Mortierellomycotina</taxon>
        <taxon>Mortierellomycetes</taxon>
        <taxon>Mortierellales</taxon>
        <taxon>Mortierellaceae</taxon>
        <taxon>Linnemannia</taxon>
    </lineage>
</organism>
<dbReference type="InterPro" id="IPR011990">
    <property type="entry name" value="TPR-like_helical_dom_sf"/>
</dbReference>
<dbReference type="EMBL" id="JAAAIN010000001">
    <property type="protein sequence ID" value="KAG0323548.1"/>
    <property type="molecule type" value="Genomic_DNA"/>
</dbReference>
<comment type="caution">
    <text evidence="1">The sequence shown here is derived from an EMBL/GenBank/DDBJ whole genome shotgun (WGS) entry which is preliminary data.</text>
</comment>
<keyword evidence="2" id="KW-1185">Reference proteome</keyword>
<proteinExistence type="predicted"/>
<dbReference type="SUPFAM" id="SSF48452">
    <property type="entry name" value="TPR-like"/>
    <property type="match status" value="1"/>
</dbReference>
<dbReference type="Proteomes" id="UP000823405">
    <property type="component" value="Unassembled WGS sequence"/>
</dbReference>
<gene>
    <name evidence="1" type="ORF">BGZ97_000036</name>
</gene>
<reference evidence="1" key="1">
    <citation type="journal article" date="2020" name="Fungal Divers.">
        <title>Resolving the Mortierellaceae phylogeny through synthesis of multi-gene phylogenetics and phylogenomics.</title>
        <authorList>
            <person name="Vandepol N."/>
            <person name="Liber J."/>
            <person name="Desiro A."/>
            <person name="Na H."/>
            <person name="Kennedy M."/>
            <person name="Barry K."/>
            <person name="Grigoriev I.V."/>
            <person name="Miller A.N."/>
            <person name="O'Donnell K."/>
            <person name="Stajich J.E."/>
            <person name="Bonito G."/>
        </authorList>
    </citation>
    <scope>NUCLEOTIDE SEQUENCE</scope>
    <source>
        <strain evidence="1">NVP60</strain>
    </source>
</reference>
<dbReference type="Gene3D" id="1.25.40.10">
    <property type="entry name" value="Tetratricopeptide repeat domain"/>
    <property type="match status" value="1"/>
</dbReference>
<sequence>MPQTPEAEALRQRIAEVYFERGELLKKLGKTDKAQASYKKAQDWGHESIESGLIAFTEYDKLTLAQAVTPASMSAEEK</sequence>
<dbReference type="InterPro" id="IPR019734">
    <property type="entry name" value="TPR_rpt"/>
</dbReference>
<name>A0A9P6RRH0_9FUNG</name>
<dbReference type="OrthoDB" id="2446413at2759"/>
<evidence type="ECO:0000313" key="1">
    <source>
        <dbReference type="EMBL" id="KAG0323548.1"/>
    </source>
</evidence>
<dbReference type="Pfam" id="PF13181">
    <property type="entry name" value="TPR_8"/>
    <property type="match status" value="1"/>
</dbReference>
<evidence type="ECO:0000313" key="2">
    <source>
        <dbReference type="Proteomes" id="UP000823405"/>
    </source>
</evidence>
<evidence type="ECO:0008006" key="3">
    <source>
        <dbReference type="Google" id="ProtNLM"/>
    </source>
</evidence>
<accession>A0A9P6RRH0</accession>